<dbReference type="GO" id="GO:0006355">
    <property type="term" value="P:regulation of DNA-templated transcription"/>
    <property type="evidence" value="ECO:0007669"/>
    <property type="project" value="InterPro"/>
</dbReference>
<dbReference type="InterPro" id="IPR001867">
    <property type="entry name" value="OmpR/PhoB-type_DNA-bd"/>
</dbReference>
<keyword evidence="1 2" id="KW-0238">DNA-binding</keyword>
<dbReference type="RefSeq" id="WP_212535135.1">
    <property type="nucleotide sequence ID" value="NZ_JAGTUU010000001.1"/>
</dbReference>
<evidence type="ECO:0000313" key="4">
    <source>
        <dbReference type="EMBL" id="MBS0123180.1"/>
    </source>
</evidence>
<sequence>MRHAFADCLLDTETLTLTRAGTPVPVEPQVFDLLRLLVENAGRVVTRDEIVETVWKGRIVSESAISARIAAARKAVGCDGKTQAVIRTVARRGLQLTVPVSEQSEPPAALPVAPQPALQRIRYCRTPEGHRIAYALSGSGPPVIRSNPVVASNVEAELKIDALRDFFGAISAHNTLLRFDAVGVGCSDREGARIDLDGLTQQIGLVADAAGMDRFALYAESGGTHRAIAYAAQNPERVSRLVLVGGYVDGRLRRGGFDGPEPIRAMIEQGWDTPRGGLAAGYLLSYFPDGPLETVRAWVDMMQTSTPKAFALAKREWVNNGSIAEYLSRVRCPTLVVHARHDAVHPLSEAQKLAAGIAQAELVVLDSGNHMPLPGTPVYEPFLETLLAFLAEDDIGGAV</sequence>
<dbReference type="GO" id="GO:0003677">
    <property type="term" value="F:DNA binding"/>
    <property type="evidence" value="ECO:0007669"/>
    <property type="project" value="UniProtKB-UniRule"/>
</dbReference>
<dbReference type="PROSITE" id="PS51755">
    <property type="entry name" value="OMPR_PHOB"/>
    <property type="match status" value="1"/>
</dbReference>
<evidence type="ECO:0000313" key="5">
    <source>
        <dbReference type="Proteomes" id="UP000681356"/>
    </source>
</evidence>
<evidence type="ECO:0000259" key="3">
    <source>
        <dbReference type="PROSITE" id="PS51755"/>
    </source>
</evidence>
<dbReference type="Gene3D" id="3.40.50.1820">
    <property type="entry name" value="alpha/beta hydrolase"/>
    <property type="match status" value="1"/>
</dbReference>
<keyword evidence="5" id="KW-1185">Reference proteome</keyword>
<organism evidence="4 5">
    <name type="scientific">Thetidibacter halocola</name>
    <dbReference type="NCBI Taxonomy" id="2827239"/>
    <lineage>
        <taxon>Bacteria</taxon>
        <taxon>Pseudomonadati</taxon>
        <taxon>Pseudomonadota</taxon>
        <taxon>Alphaproteobacteria</taxon>
        <taxon>Rhodobacterales</taxon>
        <taxon>Roseobacteraceae</taxon>
        <taxon>Thetidibacter</taxon>
    </lineage>
</organism>
<accession>A0A8J8B744</accession>
<dbReference type="AlphaFoldDB" id="A0A8J8B744"/>
<dbReference type="GO" id="GO:0016020">
    <property type="term" value="C:membrane"/>
    <property type="evidence" value="ECO:0007669"/>
    <property type="project" value="TreeGrafter"/>
</dbReference>
<feature type="domain" description="OmpR/PhoB-type" evidence="3">
    <location>
        <begin position="1"/>
        <end position="98"/>
    </location>
</feature>
<comment type="caution">
    <text evidence="4">The sequence shown here is derived from an EMBL/GenBank/DDBJ whole genome shotgun (WGS) entry which is preliminary data.</text>
</comment>
<dbReference type="InterPro" id="IPR029058">
    <property type="entry name" value="AB_hydrolase_fold"/>
</dbReference>
<dbReference type="SMART" id="SM00862">
    <property type="entry name" value="Trans_reg_C"/>
    <property type="match status" value="1"/>
</dbReference>
<proteinExistence type="predicted"/>
<dbReference type="PANTHER" id="PTHR43798:SF33">
    <property type="entry name" value="HYDROLASE, PUTATIVE (AFU_ORTHOLOGUE AFUA_2G14860)-RELATED"/>
    <property type="match status" value="1"/>
</dbReference>
<protein>
    <submittedName>
        <fullName evidence="4">Alpha/beta hydrolase</fullName>
    </submittedName>
</protein>
<gene>
    <name evidence="4" type="ORF">KB874_03450</name>
</gene>
<dbReference type="InterPro" id="IPR016032">
    <property type="entry name" value="Sig_transdc_resp-reg_C-effctor"/>
</dbReference>
<dbReference type="Proteomes" id="UP000681356">
    <property type="component" value="Unassembled WGS sequence"/>
</dbReference>
<dbReference type="GO" id="GO:0016787">
    <property type="term" value="F:hydrolase activity"/>
    <property type="evidence" value="ECO:0007669"/>
    <property type="project" value="UniProtKB-KW"/>
</dbReference>
<evidence type="ECO:0000256" key="1">
    <source>
        <dbReference type="ARBA" id="ARBA00023125"/>
    </source>
</evidence>
<keyword evidence="4" id="KW-0378">Hydrolase</keyword>
<dbReference type="PRINTS" id="PR00111">
    <property type="entry name" value="ABHYDROLASE"/>
</dbReference>
<dbReference type="SUPFAM" id="SSF46894">
    <property type="entry name" value="C-terminal effector domain of the bipartite response regulators"/>
    <property type="match status" value="1"/>
</dbReference>
<dbReference type="SUPFAM" id="SSF53474">
    <property type="entry name" value="alpha/beta-Hydrolases"/>
    <property type="match status" value="1"/>
</dbReference>
<dbReference type="EMBL" id="JAGTUU010000001">
    <property type="protein sequence ID" value="MBS0123180.1"/>
    <property type="molecule type" value="Genomic_DNA"/>
</dbReference>
<dbReference type="Pfam" id="PF00561">
    <property type="entry name" value="Abhydrolase_1"/>
    <property type="match status" value="1"/>
</dbReference>
<reference evidence="4" key="1">
    <citation type="submission" date="2021-04" db="EMBL/GenBank/DDBJ databases">
        <authorList>
            <person name="Yoon J."/>
        </authorList>
    </citation>
    <scope>NUCLEOTIDE SEQUENCE</scope>
    <source>
        <strain evidence="4">KMU-90</strain>
    </source>
</reference>
<dbReference type="InterPro" id="IPR036388">
    <property type="entry name" value="WH-like_DNA-bd_sf"/>
</dbReference>
<dbReference type="InterPro" id="IPR000073">
    <property type="entry name" value="AB_hydrolase_1"/>
</dbReference>
<dbReference type="InterPro" id="IPR050266">
    <property type="entry name" value="AB_hydrolase_sf"/>
</dbReference>
<feature type="DNA-binding region" description="OmpR/PhoB-type" evidence="2">
    <location>
        <begin position="1"/>
        <end position="98"/>
    </location>
</feature>
<evidence type="ECO:0000256" key="2">
    <source>
        <dbReference type="PROSITE-ProRule" id="PRU01091"/>
    </source>
</evidence>
<dbReference type="GO" id="GO:0000160">
    <property type="term" value="P:phosphorelay signal transduction system"/>
    <property type="evidence" value="ECO:0007669"/>
    <property type="project" value="InterPro"/>
</dbReference>
<dbReference type="PANTHER" id="PTHR43798">
    <property type="entry name" value="MONOACYLGLYCEROL LIPASE"/>
    <property type="match status" value="1"/>
</dbReference>
<dbReference type="Pfam" id="PF00486">
    <property type="entry name" value="Trans_reg_C"/>
    <property type="match status" value="1"/>
</dbReference>
<dbReference type="Gene3D" id="1.10.10.10">
    <property type="entry name" value="Winged helix-like DNA-binding domain superfamily/Winged helix DNA-binding domain"/>
    <property type="match status" value="1"/>
</dbReference>
<name>A0A8J8B744_9RHOB</name>